<accession>A0A0A9YJM8</accession>
<evidence type="ECO:0000313" key="3">
    <source>
        <dbReference type="EMBL" id="JAG48155.1"/>
    </source>
</evidence>
<keyword evidence="1" id="KW-0812">Transmembrane</keyword>
<proteinExistence type="predicted"/>
<gene>
    <name evidence="2" type="primary">IM23_0</name>
    <name evidence="2" type="ORF">CM83_6265</name>
</gene>
<dbReference type="EMBL" id="GBHO01012301">
    <property type="protein sequence ID" value="JAG31303.1"/>
    <property type="molecule type" value="Transcribed_RNA"/>
</dbReference>
<sequence length="124" mass="14109">MKEMYDRCCVETEDCCVDDLDALTNMDELHRRYNCCAFDGPDYFTKLNKVNFPQSCCPEHGEISFRCSAENAYKAACKTKINAELNPYVIILEAYCFATAFFCGVVTTLIVVMATLNIYMNKSD</sequence>
<dbReference type="Gene3D" id="1.10.1450.10">
    <property type="entry name" value="Tetraspanin"/>
    <property type="match status" value="1"/>
</dbReference>
<dbReference type="SUPFAM" id="SSF48652">
    <property type="entry name" value="Tetraspanin"/>
    <property type="match status" value="1"/>
</dbReference>
<reference evidence="2" key="1">
    <citation type="journal article" date="2014" name="PLoS ONE">
        <title>Transcriptome-Based Identification of ABC Transporters in the Western Tarnished Plant Bug Lygus hesperus.</title>
        <authorList>
            <person name="Hull J.J."/>
            <person name="Chaney K."/>
            <person name="Geib S.M."/>
            <person name="Fabrick J.A."/>
            <person name="Brent C.S."/>
            <person name="Walsh D."/>
            <person name="Lavine L.C."/>
        </authorList>
    </citation>
    <scope>NUCLEOTIDE SEQUENCE</scope>
</reference>
<evidence type="ECO:0000256" key="1">
    <source>
        <dbReference type="SAM" id="Phobius"/>
    </source>
</evidence>
<dbReference type="EMBL" id="GBRD01017672">
    <property type="protein sequence ID" value="JAG48155.1"/>
    <property type="molecule type" value="Transcribed_RNA"/>
</dbReference>
<evidence type="ECO:0000313" key="2">
    <source>
        <dbReference type="EMBL" id="JAG31303.1"/>
    </source>
</evidence>
<reference evidence="3" key="3">
    <citation type="submission" date="2014-09" db="EMBL/GenBank/DDBJ databases">
        <authorList>
            <person name="Magalhaes I.L.F."/>
            <person name="Oliveira U."/>
            <person name="Santos F.R."/>
            <person name="Vidigal T.H.D.A."/>
            <person name="Brescovit A.D."/>
            <person name="Santos A.J."/>
        </authorList>
    </citation>
    <scope>NUCLEOTIDE SEQUENCE</scope>
</reference>
<feature type="transmembrane region" description="Helical" evidence="1">
    <location>
        <begin position="88"/>
        <end position="119"/>
    </location>
</feature>
<dbReference type="GO" id="GO:0016020">
    <property type="term" value="C:membrane"/>
    <property type="evidence" value="ECO:0007669"/>
    <property type="project" value="InterPro"/>
</dbReference>
<name>A0A0A9YJM8_LYGHE</name>
<keyword evidence="1" id="KW-1133">Transmembrane helix</keyword>
<organism evidence="2">
    <name type="scientific">Lygus hesperus</name>
    <name type="common">Western plant bug</name>
    <dbReference type="NCBI Taxonomy" id="30085"/>
    <lineage>
        <taxon>Eukaryota</taxon>
        <taxon>Metazoa</taxon>
        <taxon>Ecdysozoa</taxon>
        <taxon>Arthropoda</taxon>
        <taxon>Hexapoda</taxon>
        <taxon>Insecta</taxon>
        <taxon>Pterygota</taxon>
        <taxon>Neoptera</taxon>
        <taxon>Paraneoptera</taxon>
        <taxon>Hemiptera</taxon>
        <taxon>Heteroptera</taxon>
        <taxon>Panheteroptera</taxon>
        <taxon>Cimicomorpha</taxon>
        <taxon>Miridae</taxon>
        <taxon>Mirini</taxon>
        <taxon>Lygus</taxon>
    </lineage>
</organism>
<keyword evidence="1" id="KW-0472">Membrane</keyword>
<protein>
    <submittedName>
        <fullName evidence="2">23 kDa integral membrane protein</fullName>
    </submittedName>
</protein>
<reference evidence="2" key="2">
    <citation type="submission" date="2014-07" db="EMBL/GenBank/DDBJ databases">
        <authorList>
            <person name="Hull J."/>
        </authorList>
    </citation>
    <scope>NUCLEOTIDE SEQUENCE</scope>
</reference>
<dbReference type="AlphaFoldDB" id="A0A0A9YJM8"/>
<dbReference type="InterPro" id="IPR008952">
    <property type="entry name" value="Tetraspanin_EC2_sf"/>
</dbReference>